<evidence type="ECO:0000313" key="2">
    <source>
        <dbReference type="EMBL" id="CAG9861432.1"/>
    </source>
</evidence>
<organism evidence="2 3">
    <name type="scientific">Phyllotreta striolata</name>
    <name type="common">Striped flea beetle</name>
    <name type="synonym">Crioceris striolata</name>
    <dbReference type="NCBI Taxonomy" id="444603"/>
    <lineage>
        <taxon>Eukaryota</taxon>
        <taxon>Metazoa</taxon>
        <taxon>Ecdysozoa</taxon>
        <taxon>Arthropoda</taxon>
        <taxon>Hexapoda</taxon>
        <taxon>Insecta</taxon>
        <taxon>Pterygota</taxon>
        <taxon>Neoptera</taxon>
        <taxon>Endopterygota</taxon>
        <taxon>Coleoptera</taxon>
        <taxon>Polyphaga</taxon>
        <taxon>Cucujiformia</taxon>
        <taxon>Chrysomeloidea</taxon>
        <taxon>Chrysomelidae</taxon>
        <taxon>Galerucinae</taxon>
        <taxon>Alticini</taxon>
        <taxon>Phyllotreta</taxon>
    </lineage>
</organism>
<reference evidence="2" key="1">
    <citation type="submission" date="2022-01" db="EMBL/GenBank/DDBJ databases">
        <authorList>
            <person name="King R."/>
        </authorList>
    </citation>
    <scope>NUCLEOTIDE SEQUENCE</scope>
</reference>
<feature type="compositionally biased region" description="Basic and acidic residues" evidence="1">
    <location>
        <begin position="27"/>
        <end position="43"/>
    </location>
</feature>
<accession>A0A9N9TSA4</accession>
<keyword evidence="3" id="KW-1185">Reference proteome</keyword>
<dbReference type="AlphaFoldDB" id="A0A9N9TSA4"/>
<gene>
    <name evidence="2" type="ORF">PHYEVI_LOCUS7772</name>
</gene>
<dbReference type="Proteomes" id="UP001153712">
    <property type="component" value="Chromosome 4"/>
</dbReference>
<evidence type="ECO:0000313" key="3">
    <source>
        <dbReference type="Proteomes" id="UP001153712"/>
    </source>
</evidence>
<feature type="region of interest" description="Disordered" evidence="1">
    <location>
        <begin position="19"/>
        <end position="43"/>
    </location>
</feature>
<sequence>AFVTRPAVILSLSGRSAAVPPDFPRPVPDDSRESVRSPGKEAPRQVPLFLRSLRRCRGCSEYRRVCRSQNLLQTTRLR</sequence>
<name>A0A9N9TSA4_PHYSR</name>
<feature type="non-terminal residue" evidence="2">
    <location>
        <position position="1"/>
    </location>
</feature>
<protein>
    <submittedName>
        <fullName evidence="2">Uncharacterized protein</fullName>
    </submittedName>
</protein>
<evidence type="ECO:0000256" key="1">
    <source>
        <dbReference type="SAM" id="MobiDB-lite"/>
    </source>
</evidence>
<proteinExistence type="predicted"/>
<dbReference type="EMBL" id="OU900097">
    <property type="protein sequence ID" value="CAG9861432.1"/>
    <property type="molecule type" value="Genomic_DNA"/>
</dbReference>